<feature type="binding site" evidence="2">
    <location>
        <position position="137"/>
    </location>
    <ligand>
        <name>Mg(2+)</name>
        <dbReference type="ChEBI" id="CHEBI:18420"/>
        <note>catalytic</note>
    </ligand>
</feature>
<keyword evidence="5" id="KW-0540">Nuclease</keyword>
<comment type="caution">
    <text evidence="5">The sequence shown here is derived from an EMBL/GenBank/DDBJ whole genome shotgun (WGS) entry which is preliminary data.</text>
</comment>
<evidence type="ECO:0000259" key="4">
    <source>
        <dbReference type="SMART" id="SM00892"/>
    </source>
</evidence>
<dbReference type="PANTHER" id="PTHR13966:SF5">
    <property type="entry name" value="ENDONUCLEASE G, MITOCHONDRIAL"/>
    <property type="match status" value="1"/>
</dbReference>
<dbReference type="SMART" id="SM00477">
    <property type="entry name" value="NUC"/>
    <property type="match status" value="1"/>
</dbReference>
<dbReference type="InterPro" id="IPR044929">
    <property type="entry name" value="DNA/RNA_non-sp_Endonuclease_sf"/>
</dbReference>
<evidence type="ECO:0000259" key="3">
    <source>
        <dbReference type="SMART" id="SM00477"/>
    </source>
</evidence>
<keyword evidence="2" id="KW-0479">Metal-binding</keyword>
<proteinExistence type="predicted"/>
<name>A0A6B3NNS8_9CYAN</name>
<dbReference type="GO" id="GO:0003676">
    <property type="term" value="F:nucleic acid binding"/>
    <property type="evidence" value="ECO:0007669"/>
    <property type="project" value="InterPro"/>
</dbReference>
<sequence length="333" mass="37997">MAYDPNFLGQPLPLPSFSPELEGLVLRKPELDKEIYAHYHNYTVVMHRELRTPLFAALNIDQDKLQSVKRSKNWHIDTRVGAPHQLDNDYYYKNPWDRGHLARRAAAAWGDSPREAKHASDDTFFFTNAALQHQNFNQDEWLALEDWVKNLSLDSTNKISVISGPIFGEFARSITPAGRPRALIPSAFFKVVGFINKQEKLEIRSFIMAQDELTMGDMRGKHLFEFQRYQVSITEIEELTGLRFSSEVPDSNPLFFNENATARENLNVTNFPERIEVDSASEMVGVETRRETIRDLEVPVFIAAALINASGDERSGEWVSIINLSNEHVDLSG</sequence>
<feature type="domain" description="ENPP1-3/EXOG-like endonuclease/phosphodiesterase" evidence="3">
    <location>
        <begin position="39"/>
        <end position="251"/>
    </location>
</feature>
<evidence type="ECO:0000313" key="5">
    <source>
        <dbReference type="EMBL" id="NER31874.1"/>
    </source>
</evidence>
<dbReference type="SUPFAM" id="SSF54060">
    <property type="entry name" value="His-Me finger endonucleases"/>
    <property type="match status" value="1"/>
</dbReference>
<reference evidence="5" key="1">
    <citation type="submission" date="2019-11" db="EMBL/GenBank/DDBJ databases">
        <title>Genomic insights into an expanded diversity of filamentous marine cyanobacteria reveals the extraordinary biosynthetic potential of Moorea and Okeania.</title>
        <authorList>
            <person name="Ferreira Leao T."/>
            <person name="Wang M."/>
            <person name="Moss N."/>
            <person name="Da Silva R."/>
            <person name="Sanders J."/>
            <person name="Nurk S."/>
            <person name="Gurevich A."/>
            <person name="Humphrey G."/>
            <person name="Reher R."/>
            <person name="Zhu Q."/>
            <person name="Belda-Ferre P."/>
            <person name="Glukhov E."/>
            <person name="Rex R."/>
            <person name="Dorrestein P.C."/>
            <person name="Knight R."/>
            <person name="Pevzner P."/>
            <person name="Gerwick W.H."/>
            <person name="Gerwick L."/>
        </authorList>
    </citation>
    <scope>NUCLEOTIDE SEQUENCE</scope>
    <source>
        <strain evidence="5">SIO1C4</strain>
    </source>
</reference>
<feature type="domain" description="DNA/RNA non-specific endonuclease/pyrophosphatase/phosphodiesterase" evidence="4">
    <location>
        <begin position="38"/>
        <end position="251"/>
    </location>
</feature>
<keyword evidence="5" id="KW-0378">Hydrolase</keyword>
<dbReference type="EMBL" id="JAAHFQ010000968">
    <property type="protein sequence ID" value="NER31874.1"/>
    <property type="molecule type" value="Genomic_DNA"/>
</dbReference>
<dbReference type="GO" id="GO:0046872">
    <property type="term" value="F:metal ion binding"/>
    <property type="evidence" value="ECO:0007669"/>
    <property type="project" value="UniProtKB-KW"/>
</dbReference>
<dbReference type="InterPro" id="IPR044925">
    <property type="entry name" value="His-Me_finger_sf"/>
</dbReference>
<evidence type="ECO:0000256" key="1">
    <source>
        <dbReference type="PIRSR" id="PIRSR640255-1"/>
    </source>
</evidence>
<dbReference type="Gene3D" id="3.40.570.10">
    <property type="entry name" value="Extracellular Endonuclease, subunit A"/>
    <property type="match status" value="1"/>
</dbReference>
<dbReference type="InterPro" id="IPR040255">
    <property type="entry name" value="Non-specific_endonuclease"/>
</dbReference>
<gene>
    <name evidence="5" type="ORF">F6J89_30780</name>
</gene>
<dbReference type="InterPro" id="IPR001604">
    <property type="entry name" value="Endo_G_ENPP1-like_dom"/>
</dbReference>
<protein>
    <submittedName>
        <fullName evidence="5">DNA/RNA non-specific endonuclease</fullName>
    </submittedName>
</protein>
<dbReference type="InterPro" id="IPR020821">
    <property type="entry name" value="ENPP1-3/EXOG-like_nuc-like"/>
</dbReference>
<accession>A0A6B3NNS8</accession>
<organism evidence="5">
    <name type="scientific">Symploca sp. SIO1C4</name>
    <dbReference type="NCBI Taxonomy" id="2607765"/>
    <lineage>
        <taxon>Bacteria</taxon>
        <taxon>Bacillati</taxon>
        <taxon>Cyanobacteriota</taxon>
        <taxon>Cyanophyceae</taxon>
        <taxon>Coleofasciculales</taxon>
        <taxon>Coleofasciculaceae</taxon>
        <taxon>Symploca</taxon>
    </lineage>
</organism>
<dbReference type="GO" id="GO:0004519">
    <property type="term" value="F:endonuclease activity"/>
    <property type="evidence" value="ECO:0007669"/>
    <property type="project" value="UniProtKB-KW"/>
</dbReference>
<dbReference type="GO" id="GO:0016787">
    <property type="term" value="F:hydrolase activity"/>
    <property type="evidence" value="ECO:0007669"/>
    <property type="project" value="InterPro"/>
</dbReference>
<dbReference type="CDD" id="cd00091">
    <property type="entry name" value="NUC"/>
    <property type="match status" value="1"/>
</dbReference>
<dbReference type="SMART" id="SM00892">
    <property type="entry name" value="Endonuclease_NS"/>
    <property type="match status" value="1"/>
</dbReference>
<dbReference type="AlphaFoldDB" id="A0A6B3NNS8"/>
<feature type="active site" description="Proton acceptor" evidence="1">
    <location>
        <position position="100"/>
    </location>
</feature>
<dbReference type="PANTHER" id="PTHR13966">
    <property type="entry name" value="ENDONUCLEASE RELATED"/>
    <property type="match status" value="1"/>
</dbReference>
<dbReference type="Pfam" id="PF01223">
    <property type="entry name" value="Endonuclease_NS"/>
    <property type="match status" value="1"/>
</dbReference>
<keyword evidence="5" id="KW-0255">Endonuclease</keyword>
<feature type="non-terminal residue" evidence="5">
    <location>
        <position position="333"/>
    </location>
</feature>
<evidence type="ECO:0000256" key="2">
    <source>
        <dbReference type="PIRSR" id="PIRSR640255-2"/>
    </source>
</evidence>